<accession>A0A831PRX2</accession>
<dbReference type="InterPro" id="IPR043133">
    <property type="entry name" value="GTP-CH-I_C/QueF"/>
</dbReference>
<dbReference type="SUPFAM" id="SSF55620">
    <property type="entry name" value="Tetrahydrobiopterin biosynthesis enzymes-like"/>
    <property type="match status" value="1"/>
</dbReference>
<feature type="non-terminal residue" evidence="2">
    <location>
        <position position="1"/>
    </location>
</feature>
<gene>
    <name evidence="2" type="ORF">ENN90_12390</name>
</gene>
<reference evidence="2" key="1">
    <citation type="journal article" date="2020" name="mSystems">
        <title>Genome- and Community-Level Interaction Insights into Carbon Utilization and Element Cycling Functions of Hydrothermarchaeota in Hydrothermal Sediment.</title>
        <authorList>
            <person name="Zhou Z."/>
            <person name="Liu Y."/>
            <person name="Xu W."/>
            <person name="Pan J."/>
            <person name="Luo Z.H."/>
            <person name="Li M."/>
        </authorList>
    </citation>
    <scope>NUCLEOTIDE SEQUENCE [LARGE SCALE GENOMIC DNA]</scope>
    <source>
        <strain evidence="2">SpSt-1217</strain>
    </source>
</reference>
<name>A0A831PRX2_9BACT</name>
<dbReference type="Proteomes" id="UP000886047">
    <property type="component" value="Unassembled WGS sequence"/>
</dbReference>
<dbReference type="GO" id="GO:0006760">
    <property type="term" value="P:folic acid-containing compound metabolic process"/>
    <property type="evidence" value="ECO:0007669"/>
    <property type="project" value="InterPro"/>
</dbReference>
<evidence type="ECO:0000259" key="1">
    <source>
        <dbReference type="Pfam" id="PF02152"/>
    </source>
</evidence>
<comment type="caution">
    <text evidence="2">The sequence shown here is derived from an EMBL/GenBank/DDBJ whole genome shotgun (WGS) entry which is preliminary data.</text>
</comment>
<protein>
    <submittedName>
        <fullName evidence="2">Dihydroneopterin aldolase</fullName>
    </submittedName>
</protein>
<dbReference type="GO" id="GO:0004150">
    <property type="term" value="F:dihydroneopterin aldolase activity"/>
    <property type="evidence" value="ECO:0007669"/>
    <property type="project" value="InterPro"/>
</dbReference>
<evidence type="ECO:0000313" key="2">
    <source>
        <dbReference type="EMBL" id="HDR52401.1"/>
    </source>
</evidence>
<dbReference type="Pfam" id="PF02152">
    <property type="entry name" value="FolB"/>
    <property type="match status" value="1"/>
</dbReference>
<dbReference type="InterPro" id="IPR006157">
    <property type="entry name" value="FolB_dom"/>
</dbReference>
<feature type="domain" description="Dihydroneopterin aldolase/epimerase" evidence="1">
    <location>
        <begin position="1"/>
        <end position="46"/>
    </location>
</feature>
<proteinExistence type="predicted"/>
<dbReference type="EMBL" id="DSDK01000690">
    <property type="protein sequence ID" value="HDR52401.1"/>
    <property type="molecule type" value="Genomic_DNA"/>
</dbReference>
<dbReference type="AlphaFoldDB" id="A0A831PRX2"/>
<sequence length="48" mass="5324">HLLEHVAGRILDALFNEFPSIQKAKIKVSKINPPMGGQIEKASVTLKR</sequence>
<organism evidence="2">
    <name type="scientific">Mariniphaga anaerophila</name>
    <dbReference type="NCBI Taxonomy" id="1484053"/>
    <lineage>
        <taxon>Bacteria</taxon>
        <taxon>Pseudomonadati</taxon>
        <taxon>Bacteroidota</taxon>
        <taxon>Bacteroidia</taxon>
        <taxon>Marinilabiliales</taxon>
        <taxon>Prolixibacteraceae</taxon>
        <taxon>Mariniphaga</taxon>
    </lineage>
</organism>
<dbReference type="Gene3D" id="3.30.1130.10">
    <property type="match status" value="1"/>
</dbReference>